<accession>A0AAV4YQF5</accession>
<protein>
    <submittedName>
        <fullName evidence="2">Uncharacterized protein</fullName>
    </submittedName>
</protein>
<comment type="caution">
    <text evidence="2">The sequence shown here is derived from an EMBL/GenBank/DDBJ whole genome shotgun (WGS) entry which is preliminary data.</text>
</comment>
<feature type="region of interest" description="Disordered" evidence="1">
    <location>
        <begin position="99"/>
        <end position="118"/>
    </location>
</feature>
<organism evidence="2 3">
    <name type="scientific">Aeromonas caviae</name>
    <name type="common">Aeromonas punctata</name>
    <dbReference type="NCBI Taxonomy" id="648"/>
    <lineage>
        <taxon>Bacteria</taxon>
        <taxon>Pseudomonadati</taxon>
        <taxon>Pseudomonadota</taxon>
        <taxon>Gammaproteobacteria</taxon>
        <taxon>Aeromonadales</taxon>
        <taxon>Aeromonadaceae</taxon>
        <taxon>Aeromonas</taxon>
    </lineage>
</organism>
<dbReference type="EMBL" id="BPNI01000112">
    <property type="protein sequence ID" value="GJA42940.1"/>
    <property type="molecule type" value="Genomic_DNA"/>
</dbReference>
<feature type="region of interest" description="Disordered" evidence="1">
    <location>
        <begin position="44"/>
        <end position="69"/>
    </location>
</feature>
<dbReference type="AlphaFoldDB" id="A0AAV4YQF5"/>
<evidence type="ECO:0000313" key="2">
    <source>
        <dbReference type="EMBL" id="GJA42940.1"/>
    </source>
</evidence>
<reference evidence="2" key="1">
    <citation type="submission" date="2021-07" db="EMBL/GenBank/DDBJ databases">
        <title>Draft genome sequence of carbapenem-resistant Aeromonas spp. in Japan.</title>
        <authorList>
            <person name="Maehana S."/>
            <person name="Suzuki M."/>
            <person name="Kitasato H."/>
        </authorList>
    </citation>
    <scope>NUCLEOTIDE SEQUENCE</scope>
    <source>
        <strain evidence="2">KAM343</strain>
    </source>
</reference>
<evidence type="ECO:0000256" key="1">
    <source>
        <dbReference type="SAM" id="MobiDB-lite"/>
    </source>
</evidence>
<evidence type="ECO:0000313" key="3">
    <source>
        <dbReference type="Proteomes" id="UP000886939"/>
    </source>
</evidence>
<proteinExistence type="predicted"/>
<gene>
    <name evidence="2" type="ORF">KAM343_37360</name>
</gene>
<sequence>MVEPGARVAFDGGVPINGVIIMSRYPIALALLLGTTLLHAGEMPPPMGARQGGPMTPPPSVLYHASKQGADPQALAQALSRNIDAAKPDTRYEVMVSVRELPPQPLKPQPAGAPLKGQ</sequence>
<name>A0AAV4YQF5_AERCA</name>
<dbReference type="Proteomes" id="UP000886939">
    <property type="component" value="Unassembled WGS sequence"/>
</dbReference>